<keyword evidence="4 7" id="KW-1133">Transmembrane helix</keyword>
<evidence type="ECO:0000256" key="6">
    <source>
        <dbReference type="SAM" id="MobiDB-lite"/>
    </source>
</evidence>
<name>A0A074JER2_STRSL</name>
<feature type="domain" description="Polysaccharide chain length determinant N-terminal" evidence="8">
    <location>
        <begin position="2"/>
        <end position="66"/>
    </location>
</feature>
<evidence type="ECO:0000256" key="2">
    <source>
        <dbReference type="ARBA" id="ARBA00022475"/>
    </source>
</evidence>
<feature type="compositionally biased region" description="Low complexity" evidence="6">
    <location>
        <begin position="46"/>
        <end position="109"/>
    </location>
</feature>
<feature type="transmembrane region" description="Helical" evidence="7">
    <location>
        <begin position="12"/>
        <end position="31"/>
    </location>
</feature>
<dbReference type="GO" id="GO:0005886">
    <property type="term" value="C:plasma membrane"/>
    <property type="evidence" value="ECO:0007669"/>
    <property type="project" value="UniProtKB-SubCell"/>
</dbReference>
<dbReference type="GO" id="GO:0045227">
    <property type="term" value="P:capsule polysaccharide biosynthetic process"/>
    <property type="evidence" value="ECO:0007669"/>
    <property type="project" value="UniProtKB-UniPathway"/>
</dbReference>
<dbReference type="EMBL" id="JJMT01000019">
    <property type="protein sequence ID" value="KEO44529.1"/>
    <property type="molecule type" value="Genomic_DNA"/>
</dbReference>
<evidence type="ECO:0000259" key="8">
    <source>
        <dbReference type="Pfam" id="PF02706"/>
    </source>
</evidence>
<evidence type="ECO:0000256" key="7">
    <source>
        <dbReference type="SAM" id="Phobius"/>
    </source>
</evidence>
<proteinExistence type="predicted"/>
<evidence type="ECO:0000256" key="1">
    <source>
        <dbReference type="ARBA" id="ARBA00004651"/>
    </source>
</evidence>
<comment type="subcellular location">
    <subcellularLocation>
        <location evidence="1">Cell membrane</location>
        <topology evidence="1">Multi-pass membrane protein</topology>
    </subcellularLocation>
</comment>
<keyword evidence="5 7" id="KW-0472">Membrane</keyword>
<keyword evidence="2" id="KW-1003">Cell membrane</keyword>
<evidence type="ECO:0000313" key="10">
    <source>
        <dbReference type="Proteomes" id="UP000027855"/>
    </source>
</evidence>
<evidence type="ECO:0000256" key="3">
    <source>
        <dbReference type="ARBA" id="ARBA00022692"/>
    </source>
</evidence>
<dbReference type="UniPathway" id="UPA00934"/>
<dbReference type="AlphaFoldDB" id="A0A074JER2"/>
<organism evidence="9 10">
    <name type="scientific">Streptococcus salivarius</name>
    <dbReference type="NCBI Taxonomy" id="1304"/>
    <lineage>
        <taxon>Bacteria</taxon>
        <taxon>Bacillati</taxon>
        <taxon>Bacillota</taxon>
        <taxon>Bacilli</taxon>
        <taxon>Lactobacillales</taxon>
        <taxon>Streptococcaceae</taxon>
        <taxon>Streptococcus</taxon>
    </lineage>
</organism>
<accession>A0A074JER2</accession>
<keyword evidence="3 7" id="KW-0812">Transmembrane</keyword>
<dbReference type="InterPro" id="IPR003856">
    <property type="entry name" value="LPS_length_determ_N"/>
</dbReference>
<dbReference type="Proteomes" id="UP000027855">
    <property type="component" value="Unassembled WGS sequence"/>
</dbReference>
<evidence type="ECO:0000256" key="4">
    <source>
        <dbReference type="ARBA" id="ARBA00022989"/>
    </source>
</evidence>
<comment type="caution">
    <text evidence="9">The sequence shown here is derived from an EMBL/GenBank/DDBJ whole genome shotgun (WGS) entry which is preliminary data.</text>
</comment>
<dbReference type="RefSeq" id="WP_037602535.1">
    <property type="nucleotide sequence ID" value="NZ_JADMQU010000003.1"/>
</dbReference>
<sequence length="151" mass="15613">MKLLRQLKEKRYLILAFTLPAILLALAIVFLQPAHNHAKVQVKVGTKQSSSSKPKASSKSSSSSSSSSSSTSSESSSESSSSSSTVEAASQTEASSTPAVASAPTPSSAQEVYQAPQYNYVPPTAYTESHSDAPSYTAPAYSADVSSGTAE</sequence>
<feature type="region of interest" description="Disordered" evidence="6">
    <location>
        <begin position="42"/>
        <end position="151"/>
    </location>
</feature>
<gene>
    <name evidence="9" type="ORF">DL07_04410</name>
</gene>
<evidence type="ECO:0000256" key="5">
    <source>
        <dbReference type="ARBA" id="ARBA00023136"/>
    </source>
</evidence>
<reference evidence="9 10" key="1">
    <citation type="submission" date="2014-04" db="EMBL/GenBank/DDBJ databases">
        <title>Variable characteristics of bacteriocin-producing Streptococcus salivarius strains isolated from Malaysian subjects.</title>
        <authorList>
            <person name="Philip K."/>
            <person name="Barbour A."/>
        </authorList>
    </citation>
    <scope>NUCLEOTIDE SEQUENCE [LARGE SCALE GENOMIC DNA]</scope>
    <source>
        <strain evidence="9 10">NU10</strain>
    </source>
</reference>
<dbReference type="Pfam" id="PF02706">
    <property type="entry name" value="Wzz"/>
    <property type="match status" value="1"/>
</dbReference>
<evidence type="ECO:0000313" key="9">
    <source>
        <dbReference type="EMBL" id="KEO44529.1"/>
    </source>
</evidence>
<protein>
    <recommendedName>
        <fullName evidence="8">Polysaccharide chain length determinant N-terminal domain-containing protein</fullName>
    </recommendedName>
</protein>